<dbReference type="InterPro" id="IPR051834">
    <property type="entry name" value="RING_finger_E3_ligase"/>
</dbReference>
<protein>
    <recommendedName>
        <fullName evidence="6">RING-type domain-containing protein</fullName>
    </recommendedName>
</protein>
<keyword evidence="8" id="KW-1185">Reference proteome</keyword>
<feature type="region of interest" description="Disordered" evidence="5">
    <location>
        <begin position="423"/>
        <end position="454"/>
    </location>
</feature>
<dbReference type="InterPro" id="IPR013083">
    <property type="entry name" value="Znf_RING/FYVE/PHD"/>
</dbReference>
<dbReference type="AlphaFoldDB" id="A0A6A6CFB2"/>
<sequence length="454" mass="50000">MASTIEGLTDEQAAALVGLQVGDLLLIQKVERYEEDDDEDEEDYDEDDGEGSGEEDEEGSDEDGEGADDEGDGAESDSESEASNSASDGESDEEALSDDTSATETQVLPRVYTISAITSDALANITDVTLVHLKYSSTVSTAHSYQIYGKQIVHDHPSTCGQQGNECETVKLADIVNHQDFQIHAKPNGDFVRRLDQDIWISNPHTRCIAGCSSGFLPHGHDLQAMIANYNSPTQAIGTPLPASYQLPLCPVCVGVDLLKQQQVLQANLMLAGMVDMGVVVEFLGRVNPRRRELGYPFEQFDEREWGFGEFDDMLSDEEGDHDDDDGRWQQWEEAMDPNSAVQNRPASAATIASLPRKLFETVKQDEADESLNCKVCLDKFDDGAVLVELPCGHTYYHEECIEQWLKHFDNCPTCRRVVPPVEERKDENEATEEGPVGEGGFEMDGEDAVMSDA</sequence>
<dbReference type="OrthoDB" id="8062037at2759"/>
<dbReference type="GO" id="GO:0008270">
    <property type="term" value="F:zinc ion binding"/>
    <property type="evidence" value="ECO:0007669"/>
    <property type="project" value="UniProtKB-KW"/>
</dbReference>
<proteinExistence type="predicted"/>
<dbReference type="CDD" id="cd16454">
    <property type="entry name" value="RING-H2_PA-TM-RING"/>
    <property type="match status" value="1"/>
</dbReference>
<dbReference type="Proteomes" id="UP000799537">
    <property type="component" value="Unassembled WGS sequence"/>
</dbReference>
<dbReference type="RefSeq" id="XP_033665501.1">
    <property type="nucleotide sequence ID" value="XM_033813297.1"/>
</dbReference>
<dbReference type="SUPFAM" id="SSF57850">
    <property type="entry name" value="RING/U-box"/>
    <property type="match status" value="1"/>
</dbReference>
<dbReference type="Gene3D" id="3.30.40.10">
    <property type="entry name" value="Zinc/RING finger domain, C3HC4 (zinc finger)"/>
    <property type="match status" value="1"/>
</dbReference>
<name>A0A6A6CFB2_ZASCE</name>
<feature type="region of interest" description="Disordered" evidence="5">
    <location>
        <begin position="30"/>
        <end position="104"/>
    </location>
</feature>
<accession>A0A6A6CFB2</accession>
<evidence type="ECO:0000256" key="2">
    <source>
        <dbReference type="ARBA" id="ARBA00022771"/>
    </source>
</evidence>
<keyword evidence="1" id="KW-0479">Metal-binding</keyword>
<keyword evidence="3" id="KW-0862">Zinc</keyword>
<keyword evidence="2 4" id="KW-0863">Zinc-finger</keyword>
<dbReference type="GeneID" id="54566569"/>
<dbReference type="PANTHER" id="PTHR45931">
    <property type="entry name" value="SI:CH211-59O9.10"/>
    <property type="match status" value="1"/>
</dbReference>
<dbReference type="PROSITE" id="PS50089">
    <property type="entry name" value="ZF_RING_2"/>
    <property type="match status" value="1"/>
</dbReference>
<feature type="compositionally biased region" description="Acidic residues" evidence="5">
    <location>
        <begin position="442"/>
        <end position="454"/>
    </location>
</feature>
<dbReference type="Pfam" id="PF13639">
    <property type="entry name" value="zf-RING_2"/>
    <property type="match status" value="1"/>
</dbReference>
<evidence type="ECO:0000259" key="6">
    <source>
        <dbReference type="PROSITE" id="PS50089"/>
    </source>
</evidence>
<dbReference type="SMART" id="SM00184">
    <property type="entry name" value="RING"/>
    <property type="match status" value="1"/>
</dbReference>
<organism evidence="7 8">
    <name type="scientific">Zasmidium cellare ATCC 36951</name>
    <dbReference type="NCBI Taxonomy" id="1080233"/>
    <lineage>
        <taxon>Eukaryota</taxon>
        <taxon>Fungi</taxon>
        <taxon>Dikarya</taxon>
        <taxon>Ascomycota</taxon>
        <taxon>Pezizomycotina</taxon>
        <taxon>Dothideomycetes</taxon>
        <taxon>Dothideomycetidae</taxon>
        <taxon>Mycosphaerellales</taxon>
        <taxon>Mycosphaerellaceae</taxon>
        <taxon>Zasmidium</taxon>
    </lineage>
</organism>
<evidence type="ECO:0000313" key="7">
    <source>
        <dbReference type="EMBL" id="KAF2164612.1"/>
    </source>
</evidence>
<evidence type="ECO:0000313" key="8">
    <source>
        <dbReference type="Proteomes" id="UP000799537"/>
    </source>
</evidence>
<evidence type="ECO:0000256" key="1">
    <source>
        <dbReference type="ARBA" id="ARBA00022723"/>
    </source>
</evidence>
<evidence type="ECO:0000256" key="4">
    <source>
        <dbReference type="PROSITE-ProRule" id="PRU00175"/>
    </source>
</evidence>
<evidence type="ECO:0000256" key="3">
    <source>
        <dbReference type="ARBA" id="ARBA00022833"/>
    </source>
</evidence>
<reference evidence="7" key="1">
    <citation type="journal article" date="2020" name="Stud. Mycol.">
        <title>101 Dothideomycetes genomes: a test case for predicting lifestyles and emergence of pathogens.</title>
        <authorList>
            <person name="Haridas S."/>
            <person name="Albert R."/>
            <person name="Binder M."/>
            <person name="Bloem J."/>
            <person name="Labutti K."/>
            <person name="Salamov A."/>
            <person name="Andreopoulos B."/>
            <person name="Baker S."/>
            <person name="Barry K."/>
            <person name="Bills G."/>
            <person name="Bluhm B."/>
            <person name="Cannon C."/>
            <person name="Castanera R."/>
            <person name="Culley D."/>
            <person name="Daum C."/>
            <person name="Ezra D."/>
            <person name="Gonzalez J."/>
            <person name="Henrissat B."/>
            <person name="Kuo A."/>
            <person name="Liang C."/>
            <person name="Lipzen A."/>
            <person name="Lutzoni F."/>
            <person name="Magnuson J."/>
            <person name="Mondo S."/>
            <person name="Nolan M."/>
            <person name="Ohm R."/>
            <person name="Pangilinan J."/>
            <person name="Park H.-J."/>
            <person name="Ramirez L."/>
            <person name="Alfaro M."/>
            <person name="Sun H."/>
            <person name="Tritt A."/>
            <person name="Yoshinaga Y."/>
            <person name="Zwiers L.-H."/>
            <person name="Turgeon B."/>
            <person name="Goodwin S."/>
            <person name="Spatafora J."/>
            <person name="Crous P."/>
            <person name="Grigoriev I."/>
        </authorList>
    </citation>
    <scope>NUCLEOTIDE SEQUENCE</scope>
    <source>
        <strain evidence="7">ATCC 36951</strain>
    </source>
</reference>
<dbReference type="EMBL" id="ML993603">
    <property type="protein sequence ID" value="KAF2164612.1"/>
    <property type="molecule type" value="Genomic_DNA"/>
</dbReference>
<dbReference type="PANTHER" id="PTHR45931:SF16">
    <property type="entry name" value="RING_U-BOX SUPERFAMILY PROTEIN"/>
    <property type="match status" value="1"/>
</dbReference>
<dbReference type="GO" id="GO:0006511">
    <property type="term" value="P:ubiquitin-dependent protein catabolic process"/>
    <property type="evidence" value="ECO:0007669"/>
    <property type="project" value="TreeGrafter"/>
</dbReference>
<feature type="compositionally biased region" description="Acidic residues" evidence="5">
    <location>
        <begin position="33"/>
        <end position="80"/>
    </location>
</feature>
<dbReference type="GO" id="GO:0061630">
    <property type="term" value="F:ubiquitin protein ligase activity"/>
    <property type="evidence" value="ECO:0007669"/>
    <property type="project" value="TreeGrafter"/>
</dbReference>
<evidence type="ECO:0000256" key="5">
    <source>
        <dbReference type="SAM" id="MobiDB-lite"/>
    </source>
</evidence>
<dbReference type="InterPro" id="IPR001841">
    <property type="entry name" value="Znf_RING"/>
</dbReference>
<dbReference type="GO" id="GO:0005634">
    <property type="term" value="C:nucleus"/>
    <property type="evidence" value="ECO:0007669"/>
    <property type="project" value="TreeGrafter"/>
</dbReference>
<feature type="domain" description="RING-type" evidence="6">
    <location>
        <begin position="374"/>
        <end position="416"/>
    </location>
</feature>
<gene>
    <name evidence="7" type="ORF">M409DRAFT_56440</name>
</gene>